<evidence type="ECO:0000313" key="2">
    <source>
        <dbReference type="EMBL" id="MFB9447028.1"/>
    </source>
</evidence>
<evidence type="ECO:0000313" key="3">
    <source>
        <dbReference type="Proteomes" id="UP001589608"/>
    </source>
</evidence>
<feature type="transmembrane region" description="Helical" evidence="1">
    <location>
        <begin position="90"/>
        <end position="111"/>
    </location>
</feature>
<dbReference type="EMBL" id="JBHMCA010000051">
    <property type="protein sequence ID" value="MFB9447028.1"/>
    <property type="molecule type" value="Genomic_DNA"/>
</dbReference>
<reference evidence="2 3" key="1">
    <citation type="submission" date="2024-09" db="EMBL/GenBank/DDBJ databases">
        <authorList>
            <person name="Sun Q."/>
            <person name="Mori K."/>
        </authorList>
    </citation>
    <scope>NUCLEOTIDE SEQUENCE [LARGE SCALE GENOMIC DNA]</scope>
    <source>
        <strain evidence="2 3">JCM 3307</strain>
    </source>
</reference>
<evidence type="ECO:0008006" key="4">
    <source>
        <dbReference type="Google" id="ProtNLM"/>
    </source>
</evidence>
<comment type="caution">
    <text evidence="2">The sequence shown here is derived from an EMBL/GenBank/DDBJ whole genome shotgun (WGS) entry which is preliminary data.</text>
</comment>
<feature type="transmembrane region" description="Helical" evidence="1">
    <location>
        <begin position="46"/>
        <end position="69"/>
    </location>
</feature>
<accession>A0ABV5MDU3</accession>
<feature type="transmembrane region" description="Helical" evidence="1">
    <location>
        <begin position="195"/>
        <end position="213"/>
    </location>
</feature>
<gene>
    <name evidence="2" type="ORF">ACFFTR_28400</name>
</gene>
<keyword evidence="3" id="KW-1185">Reference proteome</keyword>
<evidence type="ECO:0000256" key="1">
    <source>
        <dbReference type="SAM" id="Phobius"/>
    </source>
</evidence>
<dbReference type="Proteomes" id="UP001589608">
    <property type="component" value="Unassembled WGS sequence"/>
</dbReference>
<feature type="transmembrane region" description="Helical" evidence="1">
    <location>
        <begin position="123"/>
        <end position="151"/>
    </location>
</feature>
<feature type="transmembrane region" description="Helical" evidence="1">
    <location>
        <begin position="171"/>
        <end position="189"/>
    </location>
</feature>
<name>A0ABV5MDU3_9ACTN</name>
<organism evidence="2 3">
    <name type="scientific">Dactylosporangium vinaceum</name>
    <dbReference type="NCBI Taxonomy" id="53362"/>
    <lineage>
        <taxon>Bacteria</taxon>
        <taxon>Bacillati</taxon>
        <taxon>Actinomycetota</taxon>
        <taxon>Actinomycetes</taxon>
        <taxon>Micromonosporales</taxon>
        <taxon>Micromonosporaceae</taxon>
        <taxon>Dactylosporangium</taxon>
    </lineage>
</organism>
<protein>
    <recommendedName>
        <fullName evidence="4">DUF624 domain-containing protein</fullName>
    </recommendedName>
</protein>
<proteinExistence type="predicted"/>
<dbReference type="RefSeq" id="WP_223104898.1">
    <property type="nucleotide sequence ID" value="NZ_CP061913.1"/>
</dbReference>
<keyword evidence="1" id="KW-1133">Transmembrane helix</keyword>
<keyword evidence="1" id="KW-0472">Membrane</keyword>
<keyword evidence="1" id="KW-0812">Transmembrane</keyword>
<sequence length="240" mass="24786">MSAFGEGTLSRGSALVYTLLVVEGLFLLTAAPGFALLLLLDRDGSNVALFALCAVPLGPAVSAAVYALHRRRSDLADLHPAAAFWRGYRLNAVGVLKVWLPTVALLAVLAVSLVNRAASGVPLWWSALLLVIGAAVVLWSVNALVIASLYVFRTGDVARLAAYFLGHRPGVALGSAGLLLTAGAITVFASEAVALLPASLLVGGLLLVARPMCVEIEQRFIDRAAPASAADRRPAGGGLA</sequence>
<feature type="transmembrane region" description="Helical" evidence="1">
    <location>
        <begin position="12"/>
        <end position="40"/>
    </location>
</feature>